<evidence type="ECO:0000256" key="2">
    <source>
        <dbReference type="SAM" id="MobiDB-lite"/>
    </source>
</evidence>
<dbReference type="GO" id="GO:0016615">
    <property type="term" value="F:malate dehydrogenase activity"/>
    <property type="evidence" value="ECO:0007669"/>
    <property type="project" value="InterPro"/>
</dbReference>
<organism evidence="3 4">
    <name type="scientific">Euphydryas editha</name>
    <name type="common">Edith's checkerspot</name>
    <dbReference type="NCBI Taxonomy" id="104508"/>
    <lineage>
        <taxon>Eukaryota</taxon>
        <taxon>Metazoa</taxon>
        <taxon>Ecdysozoa</taxon>
        <taxon>Arthropoda</taxon>
        <taxon>Hexapoda</taxon>
        <taxon>Insecta</taxon>
        <taxon>Pterygota</taxon>
        <taxon>Neoptera</taxon>
        <taxon>Endopterygota</taxon>
        <taxon>Lepidoptera</taxon>
        <taxon>Glossata</taxon>
        <taxon>Ditrysia</taxon>
        <taxon>Papilionoidea</taxon>
        <taxon>Nymphalidae</taxon>
        <taxon>Nymphalinae</taxon>
        <taxon>Euphydryas</taxon>
    </lineage>
</organism>
<dbReference type="Proteomes" id="UP001153954">
    <property type="component" value="Unassembled WGS sequence"/>
</dbReference>
<dbReference type="EMBL" id="CAKOGL010000028">
    <property type="protein sequence ID" value="CAH2105352.1"/>
    <property type="molecule type" value="Genomic_DNA"/>
</dbReference>
<feature type="region of interest" description="Disordered" evidence="2">
    <location>
        <begin position="511"/>
        <end position="531"/>
    </location>
</feature>
<reference evidence="3" key="1">
    <citation type="submission" date="2022-03" db="EMBL/GenBank/DDBJ databases">
        <authorList>
            <person name="Tunstrom K."/>
        </authorList>
    </citation>
    <scope>NUCLEOTIDE SEQUENCE</scope>
</reference>
<evidence type="ECO:0000313" key="4">
    <source>
        <dbReference type="Proteomes" id="UP001153954"/>
    </source>
</evidence>
<comment type="caution">
    <text evidence="3">The sequence shown here is derived from an EMBL/GenBank/DDBJ whole genome shotgun (WGS) entry which is preliminary data.</text>
</comment>
<dbReference type="GO" id="GO:0006108">
    <property type="term" value="P:malate metabolic process"/>
    <property type="evidence" value="ECO:0007669"/>
    <property type="project" value="InterPro"/>
</dbReference>
<dbReference type="Gene3D" id="3.40.50.720">
    <property type="entry name" value="NAD(P)-binding Rossmann-like Domain"/>
    <property type="match status" value="1"/>
</dbReference>
<dbReference type="AlphaFoldDB" id="A0AAU9V569"/>
<protein>
    <recommendedName>
        <fullName evidence="5">Malate dehydrogenase 1B</fullName>
    </recommendedName>
</protein>
<evidence type="ECO:0000313" key="3">
    <source>
        <dbReference type="EMBL" id="CAH2105352.1"/>
    </source>
</evidence>
<keyword evidence="4" id="KW-1185">Reference proteome</keyword>
<dbReference type="PANTHER" id="PTHR23382">
    <property type="entry name" value="MALATE DEHYDROGENASE"/>
    <property type="match status" value="1"/>
</dbReference>
<sequence>MGIRYVIAGESQCDLFAETCLVADYLAQKLPSFCYDRIEKPVTEWMPWLQKINQKNKWHHTRSPIVWKELLMAGSKPFYIGSASEFLEYCYSYYKFDVYFSPLRFEHLTDNFLQFQKKIKQETIALDRLDNTILVENSTENKVTICISGAGNPLALFIISGLLDVKQNIYKIYIYDEECSQTSMEFIEHECNYVGTEYLGKLVKYVDKIGVALTSSDLLIILDYVPFQSTYSIGQWLYKNKKLMENIAIKINATATPKLYVVLPNLGPACYNATIIANLVTKINKNNVVVVTSDIGLEMAPVAAEIAEVPLRNMFCPPVWGFVGINHLADIRTTIHRYDAFHPYERYVKVKNSSLCIGYLTPEMRTMEYLMFFDETLWKKVGDRKRKDTERRLNFHKAVALLNLVRIWLFDPNPNYIVSLGIQCNGSFGLTFSGVFSQPACLLNGEWRPASHYMMPRDPQVKISYLQEIAKIVMTLKKTDLQQVVAYTPCTLECCDAAVGHVGCAMDRRGSGTARGGGGDTIGSRASDFAR</sequence>
<keyword evidence="1" id="KW-0560">Oxidoreductase</keyword>
<dbReference type="GO" id="GO:0016616">
    <property type="term" value="F:oxidoreductase activity, acting on the CH-OH group of donors, NAD or NADP as acceptor"/>
    <property type="evidence" value="ECO:0007669"/>
    <property type="project" value="InterPro"/>
</dbReference>
<gene>
    <name evidence="3" type="ORF">EEDITHA_LOCUS19621</name>
</gene>
<name>A0AAU9V569_EUPED</name>
<dbReference type="InterPro" id="IPR010945">
    <property type="entry name" value="Malate_DH_type2"/>
</dbReference>
<dbReference type="InterPro" id="IPR015955">
    <property type="entry name" value="Lactate_DH/Glyco_Ohase_4_C"/>
</dbReference>
<proteinExistence type="predicted"/>
<accession>A0AAU9V569</accession>
<evidence type="ECO:0000256" key="1">
    <source>
        <dbReference type="ARBA" id="ARBA00023002"/>
    </source>
</evidence>
<dbReference type="Gene3D" id="3.90.110.10">
    <property type="entry name" value="Lactate dehydrogenase/glycoside hydrolase, family 4, C-terminal"/>
    <property type="match status" value="1"/>
</dbReference>
<evidence type="ECO:0008006" key="5">
    <source>
        <dbReference type="Google" id="ProtNLM"/>
    </source>
</evidence>
<feature type="compositionally biased region" description="Low complexity" evidence="2">
    <location>
        <begin position="522"/>
        <end position="531"/>
    </location>
</feature>